<gene>
    <name evidence="1" type="ORF">SCF082_LOCUS1577</name>
    <name evidence="2" type="ORF">SCF082_LOCUS1816</name>
</gene>
<evidence type="ECO:0000313" key="2">
    <source>
        <dbReference type="EMBL" id="CAK8989459.1"/>
    </source>
</evidence>
<comment type="caution">
    <text evidence="1">The sequence shown here is derived from an EMBL/GenBank/DDBJ whole genome shotgun (WGS) entry which is preliminary data.</text>
</comment>
<protein>
    <submittedName>
        <fullName evidence="1">Pectin acetylesterase 3</fullName>
    </submittedName>
</protein>
<sequence length="373" mass="40572">MGLSSAVFGLGLFALITSTAEGDQPANAYRIGPETGYAKARCLDGSPGLYYFSPGSGSGTSKFQIFHEGGGFCNSDSSCFDRAKGRLGSSSSDPKTWDLEKQGNLKFSRSSSENPLMHDWNHIFLRYCDGGYFSGDREEPKVVEGSSIYFRGKQITEALFSDLGRKFNFGNATDVVISGCSAGAIRVYAHIDALAQLIQAEAKVVALPDSGFYMDLDIFTPLKRYVVTEMEGQGLLNPQCLRDHVGSEEKCLIGSVISLYLKTPTFAFQSRFDSDQQGCEMEESCKSSATCLQAYAANLTSFLQKTLSRSPHGYFLDSCVRHCSYEDLAPRDQSGIAPLHAFATWYGGGQSHFGQPAKYPCPECCGTESTITV</sequence>
<organism evidence="1 3">
    <name type="scientific">Durusdinium trenchii</name>
    <dbReference type="NCBI Taxonomy" id="1381693"/>
    <lineage>
        <taxon>Eukaryota</taxon>
        <taxon>Sar</taxon>
        <taxon>Alveolata</taxon>
        <taxon>Dinophyceae</taxon>
        <taxon>Suessiales</taxon>
        <taxon>Symbiodiniaceae</taxon>
        <taxon>Durusdinium</taxon>
    </lineage>
</organism>
<proteinExistence type="predicted"/>
<dbReference type="EMBL" id="CAXAMM010000891">
    <property type="protein sequence ID" value="CAK8989459.1"/>
    <property type="molecule type" value="Genomic_DNA"/>
</dbReference>
<reference evidence="1 3" key="1">
    <citation type="submission" date="2024-02" db="EMBL/GenBank/DDBJ databases">
        <authorList>
            <person name="Chen Y."/>
            <person name="Shah S."/>
            <person name="Dougan E. K."/>
            <person name="Thang M."/>
            <person name="Chan C."/>
        </authorList>
    </citation>
    <scope>NUCLEOTIDE SEQUENCE [LARGE SCALE GENOMIC DNA]</scope>
</reference>
<dbReference type="InterPro" id="IPR004963">
    <property type="entry name" value="PAE/NOTUM"/>
</dbReference>
<accession>A0ABP0HF98</accession>
<dbReference type="EMBL" id="CAXAMM010000780">
    <property type="protein sequence ID" value="CAK8988900.1"/>
    <property type="molecule type" value="Genomic_DNA"/>
</dbReference>
<name>A0ABP0HF98_9DINO</name>
<keyword evidence="3" id="KW-1185">Reference proteome</keyword>
<evidence type="ECO:0000313" key="3">
    <source>
        <dbReference type="Proteomes" id="UP001642464"/>
    </source>
</evidence>
<dbReference type="Pfam" id="PF03283">
    <property type="entry name" value="PAE"/>
    <property type="match status" value="1"/>
</dbReference>
<evidence type="ECO:0000313" key="1">
    <source>
        <dbReference type="EMBL" id="CAK8988900.1"/>
    </source>
</evidence>
<dbReference type="Proteomes" id="UP001642464">
    <property type="component" value="Unassembled WGS sequence"/>
</dbReference>
<dbReference type="PANTHER" id="PTHR21562">
    <property type="entry name" value="NOTUM-RELATED"/>
    <property type="match status" value="1"/>
</dbReference>